<dbReference type="EMBL" id="CP054139">
    <property type="protein sequence ID" value="QKJ32473.1"/>
    <property type="molecule type" value="Genomic_DNA"/>
</dbReference>
<dbReference type="RefSeq" id="WP_173417123.1">
    <property type="nucleotide sequence ID" value="NZ_CP054139.1"/>
</dbReference>
<organism evidence="2 3">
    <name type="scientific">Mucilaginibacter mali</name>
    <dbReference type="NCBI Taxonomy" id="2740462"/>
    <lineage>
        <taxon>Bacteria</taxon>
        <taxon>Pseudomonadati</taxon>
        <taxon>Bacteroidota</taxon>
        <taxon>Sphingobacteriia</taxon>
        <taxon>Sphingobacteriales</taxon>
        <taxon>Sphingobacteriaceae</taxon>
        <taxon>Mucilaginibacter</taxon>
    </lineage>
</organism>
<feature type="compositionally biased region" description="Basic and acidic residues" evidence="1">
    <location>
        <begin position="92"/>
        <end position="107"/>
    </location>
</feature>
<gene>
    <name evidence="2" type="ORF">HQ865_22805</name>
</gene>
<evidence type="ECO:0000313" key="3">
    <source>
        <dbReference type="Proteomes" id="UP000505355"/>
    </source>
</evidence>
<name>A0A7D4TQ89_9SPHI</name>
<feature type="region of interest" description="Disordered" evidence="1">
    <location>
        <begin position="1"/>
        <end position="29"/>
    </location>
</feature>
<dbReference type="Proteomes" id="UP000505355">
    <property type="component" value="Chromosome"/>
</dbReference>
<accession>A0A7D4TQ89</accession>
<proteinExistence type="predicted"/>
<feature type="region of interest" description="Disordered" evidence="1">
    <location>
        <begin position="75"/>
        <end position="107"/>
    </location>
</feature>
<evidence type="ECO:0000313" key="2">
    <source>
        <dbReference type="EMBL" id="QKJ32473.1"/>
    </source>
</evidence>
<protein>
    <submittedName>
        <fullName evidence="2">Uncharacterized protein</fullName>
    </submittedName>
</protein>
<dbReference type="AlphaFoldDB" id="A0A7D4TQ89"/>
<keyword evidence="3" id="KW-1185">Reference proteome</keyword>
<dbReference type="KEGG" id="mmab:HQ865_22805"/>
<feature type="compositionally biased region" description="Basic and acidic residues" evidence="1">
    <location>
        <begin position="1"/>
        <end position="16"/>
    </location>
</feature>
<evidence type="ECO:0000256" key="1">
    <source>
        <dbReference type="SAM" id="MobiDB-lite"/>
    </source>
</evidence>
<sequence>MKTNDERSKEDNKALDGIEGARNGRQAERDRLMGFDFLMAEMHRDLSLLADEMSGLIAQQDRETLARYVERHPEERELIFGDEPAAGPATPDRGEGGRQAEEREPER</sequence>
<reference evidence="2 3" key="1">
    <citation type="submission" date="2020-05" db="EMBL/GenBank/DDBJ databases">
        <title>Mucilaginibacter mali sp. nov.</title>
        <authorList>
            <person name="Kim H.S."/>
            <person name="Lee K.C."/>
            <person name="Suh M.K."/>
            <person name="Kim J.-S."/>
            <person name="Han K.-I."/>
            <person name="Eom M.K."/>
            <person name="Shin Y.K."/>
            <person name="Lee J.-S."/>
        </authorList>
    </citation>
    <scope>NUCLEOTIDE SEQUENCE [LARGE SCALE GENOMIC DNA]</scope>
    <source>
        <strain evidence="2 3">G2-14</strain>
    </source>
</reference>